<dbReference type="RefSeq" id="WP_169323893.1">
    <property type="nucleotide sequence ID" value="NZ_JABCJJ010000005.1"/>
</dbReference>
<name>A0A7Y0QGR7_CELFI</name>
<keyword evidence="2" id="KW-1185">Reference proteome</keyword>
<gene>
    <name evidence="1" type="ORF">HIR71_04640</name>
</gene>
<dbReference type="EMBL" id="JABCJJ010000005">
    <property type="protein sequence ID" value="NMR19515.1"/>
    <property type="molecule type" value="Genomic_DNA"/>
</dbReference>
<dbReference type="Proteomes" id="UP000562124">
    <property type="component" value="Unassembled WGS sequence"/>
</dbReference>
<dbReference type="AlphaFoldDB" id="A0A7Y0QGR7"/>
<reference evidence="1 2" key="1">
    <citation type="submission" date="2020-04" db="EMBL/GenBank/DDBJ databases">
        <title>Sequencing and Assembly of C. fimi.</title>
        <authorList>
            <person name="Ramsey A.R."/>
        </authorList>
    </citation>
    <scope>NUCLEOTIDE SEQUENCE [LARGE SCALE GENOMIC DNA]</scope>
    <source>
        <strain evidence="1 2">SB</strain>
    </source>
</reference>
<proteinExistence type="predicted"/>
<evidence type="ECO:0000313" key="1">
    <source>
        <dbReference type="EMBL" id="NMR19515.1"/>
    </source>
</evidence>
<dbReference type="Gene3D" id="3.40.830.10">
    <property type="entry name" value="LigB-like"/>
    <property type="match status" value="1"/>
</dbReference>
<protein>
    <submittedName>
        <fullName evidence="1">Uncharacterized protein</fullName>
    </submittedName>
</protein>
<organism evidence="1 2">
    <name type="scientific">Cellulomonas fimi</name>
    <dbReference type="NCBI Taxonomy" id="1708"/>
    <lineage>
        <taxon>Bacteria</taxon>
        <taxon>Bacillati</taxon>
        <taxon>Actinomycetota</taxon>
        <taxon>Actinomycetes</taxon>
        <taxon>Micrococcales</taxon>
        <taxon>Cellulomonadaceae</taxon>
        <taxon>Cellulomonas</taxon>
    </lineage>
</organism>
<comment type="caution">
    <text evidence="1">The sequence shown here is derived from an EMBL/GenBank/DDBJ whole genome shotgun (WGS) entry which is preliminary data.</text>
</comment>
<evidence type="ECO:0000313" key="2">
    <source>
        <dbReference type="Proteomes" id="UP000562124"/>
    </source>
</evidence>
<sequence>MLRAAVLVPDTALLVPGAAGRAVVLDEIRAAALEEVRDMVATAPDRVVVVAPGAADRVVAGRVVASLAAAGVDDAALGWRATGGSAPERGADEPMASTATSVALLLLAAAGWSGPTTVVETAVSVETAASSAQALRDRGASLVDGSAPVVLVLAGSLSARHGPDAPLADDPRAATADDALLADLRAADPEARRRLADVPAELARDLAMTVWAPLQVLLGAVGTTPVEPRIAEVAAPWGVPYVVARWVPADGSPEGRLGGGAAAVTT</sequence>
<accession>A0A7Y0QGR7</accession>